<reference evidence="7" key="1">
    <citation type="journal article" date="2018" name="DNA Res.">
        <title>Multiple hybrid de novo genome assembly of finger millet, an orphan allotetraploid crop.</title>
        <authorList>
            <person name="Hatakeyama M."/>
            <person name="Aluri S."/>
            <person name="Balachadran M.T."/>
            <person name="Sivarajan S.R."/>
            <person name="Patrignani A."/>
            <person name="Gruter S."/>
            <person name="Poveda L."/>
            <person name="Shimizu-Inatsugi R."/>
            <person name="Baeten J."/>
            <person name="Francoijs K.J."/>
            <person name="Nataraja K.N."/>
            <person name="Reddy Y.A.N."/>
            <person name="Phadnis S."/>
            <person name="Ravikumar R.L."/>
            <person name="Schlapbach R."/>
            <person name="Sreeman S.M."/>
            <person name="Shimizu K.K."/>
        </authorList>
    </citation>
    <scope>NUCLEOTIDE SEQUENCE</scope>
</reference>
<evidence type="ECO:0000256" key="5">
    <source>
        <dbReference type="ARBA" id="ARBA00030497"/>
    </source>
</evidence>
<dbReference type="GO" id="GO:0005739">
    <property type="term" value="C:mitochondrion"/>
    <property type="evidence" value="ECO:0007669"/>
    <property type="project" value="TreeGrafter"/>
</dbReference>
<dbReference type="Gene3D" id="3.30.1360.20">
    <property type="entry name" value="Transcriptional coactivator/pterin dehydratase"/>
    <property type="match status" value="1"/>
</dbReference>
<dbReference type="SUPFAM" id="SSF55248">
    <property type="entry name" value="PCD-like"/>
    <property type="match status" value="1"/>
</dbReference>
<evidence type="ECO:0000256" key="1">
    <source>
        <dbReference type="ARBA" id="ARBA00001554"/>
    </source>
</evidence>
<dbReference type="GO" id="GO:0006729">
    <property type="term" value="P:tetrahydrobiopterin biosynthetic process"/>
    <property type="evidence" value="ECO:0007669"/>
    <property type="project" value="InterPro"/>
</dbReference>
<dbReference type="CDD" id="cd00913">
    <property type="entry name" value="PCD_DCoH_subfamily_a"/>
    <property type="match status" value="1"/>
</dbReference>
<dbReference type="EC" id="4.2.1.96" evidence="3"/>
<dbReference type="EMBL" id="BQKI01000004">
    <property type="protein sequence ID" value="GJM93649.1"/>
    <property type="molecule type" value="Genomic_DNA"/>
</dbReference>
<dbReference type="PANTHER" id="PTHR12599:SF0">
    <property type="entry name" value="PTERIN-4-ALPHA-CARBINOLAMINE DEHYDRATASE"/>
    <property type="match status" value="1"/>
</dbReference>
<evidence type="ECO:0000256" key="4">
    <source>
        <dbReference type="ARBA" id="ARBA00023239"/>
    </source>
</evidence>
<dbReference type="InterPro" id="IPR036428">
    <property type="entry name" value="PCD_sf"/>
</dbReference>
<evidence type="ECO:0000313" key="8">
    <source>
        <dbReference type="Proteomes" id="UP001054889"/>
    </source>
</evidence>
<proteinExistence type="inferred from homology"/>
<feature type="region of interest" description="Disordered" evidence="6">
    <location>
        <begin position="44"/>
        <end position="75"/>
    </location>
</feature>
<gene>
    <name evidence="7" type="primary">ga10226</name>
    <name evidence="7" type="ORF">PR202_ga10226</name>
</gene>
<reference evidence="7" key="2">
    <citation type="submission" date="2021-12" db="EMBL/GenBank/DDBJ databases">
        <title>Resequencing data analysis of finger millet.</title>
        <authorList>
            <person name="Hatakeyama M."/>
            <person name="Aluri S."/>
            <person name="Balachadran M.T."/>
            <person name="Sivarajan S.R."/>
            <person name="Poveda L."/>
            <person name="Shimizu-Inatsugi R."/>
            <person name="Schlapbach R."/>
            <person name="Sreeman S.M."/>
            <person name="Shimizu K.K."/>
        </authorList>
    </citation>
    <scope>NUCLEOTIDE SEQUENCE</scope>
</reference>
<name>A0AAV5C662_ELECO</name>
<dbReference type="AlphaFoldDB" id="A0AAV5C662"/>
<comment type="catalytic activity">
    <reaction evidence="1">
        <text>(4aS,6R)-4a-hydroxy-L-erythro-5,6,7,8-tetrahydrobiopterin = (6R)-L-erythro-6,7-dihydrobiopterin + H2O</text>
        <dbReference type="Rhea" id="RHEA:11920"/>
        <dbReference type="ChEBI" id="CHEBI:15377"/>
        <dbReference type="ChEBI" id="CHEBI:15642"/>
        <dbReference type="ChEBI" id="CHEBI:43120"/>
        <dbReference type="EC" id="4.2.1.96"/>
    </reaction>
</comment>
<evidence type="ECO:0000256" key="3">
    <source>
        <dbReference type="ARBA" id="ARBA00013252"/>
    </source>
</evidence>
<keyword evidence="8" id="KW-1185">Reference proteome</keyword>
<dbReference type="Proteomes" id="UP001054889">
    <property type="component" value="Unassembled WGS sequence"/>
</dbReference>
<evidence type="ECO:0000256" key="2">
    <source>
        <dbReference type="ARBA" id="ARBA00006472"/>
    </source>
</evidence>
<dbReference type="InterPro" id="IPR001533">
    <property type="entry name" value="Pterin_deHydtase"/>
</dbReference>
<organism evidence="7 8">
    <name type="scientific">Eleusine coracana subsp. coracana</name>
    <dbReference type="NCBI Taxonomy" id="191504"/>
    <lineage>
        <taxon>Eukaryota</taxon>
        <taxon>Viridiplantae</taxon>
        <taxon>Streptophyta</taxon>
        <taxon>Embryophyta</taxon>
        <taxon>Tracheophyta</taxon>
        <taxon>Spermatophyta</taxon>
        <taxon>Magnoliopsida</taxon>
        <taxon>Liliopsida</taxon>
        <taxon>Poales</taxon>
        <taxon>Poaceae</taxon>
        <taxon>PACMAD clade</taxon>
        <taxon>Chloridoideae</taxon>
        <taxon>Cynodonteae</taxon>
        <taxon>Eleusininae</taxon>
        <taxon>Eleusine</taxon>
    </lineage>
</organism>
<protein>
    <recommendedName>
        <fullName evidence="3">4a-hydroxytetrahydrobiopterin dehydratase</fullName>
        <ecNumber evidence="3">4.2.1.96</ecNumber>
    </recommendedName>
    <alternativeName>
        <fullName evidence="5">4-alpha-hydroxy-tetrahydropterin dehydratase</fullName>
    </alternativeName>
</protein>
<keyword evidence="4" id="KW-0456">Lyase</keyword>
<accession>A0AAV5C662</accession>
<dbReference type="Pfam" id="PF01329">
    <property type="entry name" value="Pterin_4a"/>
    <property type="match status" value="1"/>
</dbReference>
<dbReference type="GO" id="GO:0008124">
    <property type="term" value="F:4-alpha-hydroxytetrahydrobiopterin dehydratase activity"/>
    <property type="evidence" value="ECO:0007669"/>
    <property type="project" value="UniProtKB-EC"/>
</dbReference>
<comment type="similarity">
    <text evidence="2">Belongs to the pterin-4-alpha-carbinolamine dehydratase family.</text>
</comment>
<evidence type="ECO:0000256" key="6">
    <source>
        <dbReference type="SAM" id="MobiDB-lite"/>
    </source>
</evidence>
<sequence length="271" mass="29894">MSPFAVATPFSSGAAASWLLPPRKPRRHSPFSVPGRFVSAIRTRPSAGTQRRAWSSVAESKSRSAVPPAPMAAEARGSERIEARYPTLKILKLKKYKLQPGCLGVSLVELQGEQDATKAKAAPTLHLVSWNSSLFGRGRLCICFISELAEKSCVPCNSKDLHPMSEDSAKRLLEQVNGWELTTEDGILKLHRAWKVKNFVKGLEFFQLVAAIAEGEGHHPDLHLVGWNNVKIDVWTHSIKGLTENDFVLAAKINHLNLEGLLSKKKANVYK</sequence>
<comment type="caution">
    <text evidence="7">The sequence shown here is derived from an EMBL/GenBank/DDBJ whole genome shotgun (WGS) entry which is preliminary data.</text>
</comment>
<evidence type="ECO:0000313" key="7">
    <source>
        <dbReference type="EMBL" id="GJM93649.1"/>
    </source>
</evidence>
<dbReference type="PANTHER" id="PTHR12599">
    <property type="entry name" value="PTERIN-4-ALPHA-CARBINOLAMINE DEHYDRATASE"/>
    <property type="match status" value="1"/>
</dbReference>
<feature type="compositionally biased region" description="Polar residues" evidence="6">
    <location>
        <begin position="46"/>
        <end position="59"/>
    </location>
</feature>